<evidence type="ECO:0000256" key="2">
    <source>
        <dbReference type="ARBA" id="ARBA00023002"/>
    </source>
</evidence>
<keyword evidence="3" id="KW-0503">Monooxygenase</keyword>
<dbReference type="Gene3D" id="3.50.50.60">
    <property type="entry name" value="FAD/NAD(P)-binding domain"/>
    <property type="match status" value="1"/>
</dbReference>
<dbReference type="PANTHER" id="PTHR45934:SF28">
    <property type="entry name" value="OS03G0153100 PROTEIN"/>
    <property type="match status" value="1"/>
</dbReference>
<reference evidence="6 7" key="1">
    <citation type="journal article" date="2019" name="Genome Biol. Evol.">
        <title>The Rhododendron genome and chromosomal organization provide insight into shared whole-genome duplications across the heath family (Ericaceae).</title>
        <authorList>
            <person name="Soza V.L."/>
            <person name="Lindsley D."/>
            <person name="Waalkes A."/>
            <person name="Ramage E."/>
            <person name="Patwardhan R.P."/>
            <person name="Burton J.N."/>
            <person name="Adey A."/>
            <person name="Kumar A."/>
            <person name="Qiu R."/>
            <person name="Shendure J."/>
            <person name="Hall B."/>
        </authorList>
    </citation>
    <scope>NUCLEOTIDE SEQUENCE [LARGE SCALE GENOMIC DNA]</scope>
    <source>
        <strain evidence="6">RSF 1966-606</strain>
    </source>
</reference>
<evidence type="ECO:0000256" key="3">
    <source>
        <dbReference type="ARBA" id="ARBA00023033"/>
    </source>
</evidence>
<dbReference type="GO" id="GO:0004497">
    <property type="term" value="F:monooxygenase activity"/>
    <property type="evidence" value="ECO:0007669"/>
    <property type="project" value="UniProtKB-KW"/>
</dbReference>
<evidence type="ECO:0000256" key="4">
    <source>
        <dbReference type="SAM" id="MobiDB-lite"/>
    </source>
</evidence>
<dbReference type="OrthoDB" id="1878542at2759"/>
<dbReference type="EMBL" id="QEFC01001554">
    <property type="protein sequence ID" value="KAE9456910.1"/>
    <property type="molecule type" value="Genomic_DNA"/>
</dbReference>
<sequence length="106" mass="10919">MEIVEDIVIVGGGIAGLSTALGLHGLGLRSLVLEPSESLRITGSVDQRLEGIGRCRHWKLPKGTLSSDSLVGSSVSGRGRGRGYGNRGRGRGFRSNGANYAAAGDA</sequence>
<proteinExistence type="predicted"/>
<accession>A0A6A4LEW9</accession>
<dbReference type="InterPro" id="IPR044560">
    <property type="entry name" value="MOase"/>
</dbReference>
<feature type="non-terminal residue" evidence="6">
    <location>
        <position position="1"/>
    </location>
</feature>
<dbReference type="PANTHER" id="PTHR45934">
    <property type="entry name" value="FAD/NAD(P)-BINDING OXIDOREDUCTASE FAMILY PROTEIN"/>
    <property type="match status" value="1"/>
</dbReference>
<evidence type="ECO:0000259" key="5">
    <source>
        <dbReference type="Pfam" id="PF00890"/>
    </source>
</evidence>
<comment type="caution">
    <text evidence="6">The sequence shown here is derived from an EMBL/GenBank/DDBJ whole genome shotgun (WGS) entry which is preliminary data.</text>
</comment>
<feature type="compositionally biased region" description="Low complexity" evidence="4">
    <location>
        <begin position="67"/>
        <end position="77"/>
    </location>
</feature>
<evidence type="ECO:0000256" key="1">
    <source>
        <dbReference type="ARBA" id="ARBA00022630"/>
    </source>
</evidence>
<dbReference type="Pfam" id="PF00890">
    <property type="entry name" value="FAD_binding_2"/>
    <property type="match status" value="1"/>
</dbReference>
<keyword evidence="7" id="KW-1185">Reference proteome</keyword>
<dbReference type="InterPro" id="IPR003953">
    <property type="entry name" value="FAD-dep_OxRdtase_2_FAD-bd"/>
</dbReference>
<keyword evidence="1" id="KW-0285">Flavoprotein</keyword>
<name>A0A6A4LEW9_9ERIC</name>
<gene>
    <name evidence="6" type="ORF">C3L33_11188</name>
</gene>
<evidence type="ECO:0000313" key="6">
    <source>
        <dbReference type="EMBL" id="KAE9456910.1"/>
    </source>
</evidence>
<feature type="region of interest" description="Disordered" evidence="4">
    <location>
        <begin position="67"/>
        <end position="106"/>
    </location>
</feature>
<dbReference type="Proteomes" id="UP000428333">
    <property type="component" value="Linkage Group LG06"/>
</dbReference>
<dbReference type="InterPro" id="IPR036188">
    <property type="entry name" value="FAD/NAD-bd_sf"/>
</dbReference>
<dbReference type="SUPFAM" id="SSF51905">
    <property type="entry name" value="FAD/NAD(P)-binding domain"/>
    <property type="match status" value="1"/>
</dbReference>
<keyword evidence="2" id="KW-0560">Oxidoreductase</keyword>
<dbReference type="AlphaFoldDB" id="A0A6A4LEW9"/>
<feature type="domain" description="FAD-dependent oxidoreductase 2 FAD-binding" evidence="5">
    <location>
        <begin position="6"/>
        <end position="41"/>
    </location>
</feature>
<evidence type="ECO:0000313" key="7">
    <source>
        <dbReference type="Proteomes" id="UP000428333"/>
    </source>
</evidence>
<protein>
    <recommendedName>
        <fullName evidence="5">FAD-dependent oxidoreductase 2 FAD-binding domain-containing protein</fullName>
    </recommendedName>
</protein>
<organism evidence="6 7">
    <name type="scientific">Rhododendron williamsianum</name>
    <dbReference type="NCBI Taxonomy" id="262921"/>
    <lineage>
        <taxon>Eukaryota</taxon>
        <taxon>Viridiplantae</taxon>
        <taxon>Streptophyta</taxon>
        <taxon>Embryophyta</taxon>
        <taxon>Tracheophyta</taxon>
        <taxon>Spermatophyta</taxon>
        <taxon>Magnoliopsida</taxon>
        <taxon>eudicotyledons</taxon>
        <taxon>Gunneridae</taxon>
        <taxon>Pentapetalae</taxon>
        <taxon>asterids</taxon>
        <taxon>Ericales</taxon>
        <taxon>Ericaceae</taxon>
        <taxon>Ericoideae</taxon>
        <taxon>Rhodoreae</taxon>
        <taxon>Rhododendron</taxon>
    </lineage>
</organism>